<keyword evidence="9" id="KW-1185">Reference proteome</keyword>
<evidence type="ECO:0008006" key="10">
    <source>
        <dbReference type="Google" id="ProtNLM"/>
    </source>
</evidence>
<feature type="region of interest" description="Disordered" evidence="6">
    <location>
        <begin position="1"/>
        <end position="111"/>
    </location>
</feature>
<feature type="transmembrane region" description="Helical" evidence="7">
    <location>
        <begin position="514"/>
        <end position="533"/>
    </location>
</feature>
<dbReference type="Gene3D" id="1.20.1250.20">
    <property type="entry name" value="MFS general substrate transporter like domains"/>
    <property type="match status" value="1"/>
</dbReference>
<dbReference type="GO" id="GO:0005886">
    <property type="term" value="C:plasma membrane"/>
    <property type="evidence" value="ECO:0007669"/>
    <property type="project" value="UniProtKB-SubCell"/>
</dbReference>
<organism evidence="8 9">
    <name type="scientific">Geodermatophilus aquaeductus</name>
    <dbReference type="NCBI Taxonomy" id="1564161"/>
    <lineage>
        <taxon>Bacteria</taxon>
        <taxon>Bacillati</taxon>
        <taxon>Actinomycetota</taxon>
        <taxon>Actinomycetes</taxon>
        <taxon>Geodermatophilales</taxon>
        <taxon>Geodermatophilaceae</taxon>
        <taxon>Geodermatophilus</taxon>
    </lineage>
</organism>
<evidence type="ECO:0000256" key="4">
    <source>
        <dbReference type="ARBA" id="ARBA00022989"/>
    </source>
</evidence>
<evidence type="ECO:0000256" key="2">
    <source>
        <dbReference type="ARBA" id="ARBA00022475"/>
    </source>
</evidence>
<keyword evidence="4 7" id="KW-1133">Transmembrane helix</keyword>
<feature type="transmembrane region" description="Helical" evidence="7">
    <location>
        <begin position="186"/>
        <end position="205"/>
    </location>
</feature>
<accession>A0A521CTK8</accession>
<gene>
    <name evidence="8" type="ORF">SAMN06273567_102638</name>
</gene>
<feature type="transmembrane region" description="Helical" evidence="7">
    <location>
        <begin position="308"/>
        <end position="326"/>
    </location>
</feature>
<feature type="compositionally biased region" description="Pro residues" evidence="6">
    <location>
        <begin position="81"/>
        <end position="106"/>
    </location>
</feature>
<feature type="transmembrane region" description="Helical" evidence="7">
    <location>
        <begin position="152"/>
        <end position="174"/>
    </location>
</feature>
<dbReference type="Pfam" id="PF07690">
    <property type="entry name" value="MFS_1"/>
    <property type="match status" value="1"/>
</dbReference>
<dbReference type="AlphaFoldDB" id="A0A521CTK8"/>
<dbReference type="PANTHER" id="PTHR23513">
    <property type="entry name" value="INTEGRAL MEMBRANE EFFLUX PROTEIN-RELATED"/>
    <property type="match status" value="1"/>
</dbReference>
<feature type="compositionally biased region" description="Low complexity" evidence="6">
    <location>
        <begin position="1"/>
        <end position="11"/>
    </location>
</feature>
<evidence type="ECO:0000256" key="5">
    <source>
        <dbReference type="ARBA" id="ARBA00023136"/>
    </source>
</evidence>
<dbReference type="PANTHER" id="PTHR23513:SF18">
    <property type="entry name" value="INTEGRAL MEMBRANE PROTEIN"/>
    <property type="match status" value="1"/>
</dbReference>
<dbReference type="SUPFAM" id="SSF103473">
    <property type="entry name" value="MFS general substrate transporter"/>
    <property type="match status" value="1"/>
</dbReference>
<feature type="compositionally biased region" description="Pro residues" evidence="6">
    <location>
        <begin position="33"/>
        <end position="72"/>
    </location>
</feature>
<protein>
    <recommendedName>
        <fullName evidence="10">Major Facilitator Superfamily protein</fullName>
    </recommendedName>
</protein>
<feature type="transmembrane region" description="Helical" evidence="7">
    <location>
        <begin position="283"/>
        <end position="302"/>
    </location>
</feature>
<reference evidence="8 9" key="1">
    <citation type="submission" date="2017-05" db="EMBL/GenBank/DDBJ databases">
        <authorList>
            <person name="Varghese N."/>
            <person name="Submissions S."/>
        </authorList>
    </citation>
    <scope>NUCLEOTIDE SEQUENCE [LARGE SCALE GENOMIC DNA]</scope>
    <source>
        <strain evidence="8 9">DSM 46834</strain>
    </source>
</reference>
<feature type="transmembrane region" description="Helical" evidence="7">
    <location>
        <begin position="429"/>
        <end position="448"/>
    </location>
</feature>
<evidence type="ECO:0000256" key="3">
    <source>
        <dbReference type="ARBA" id="ARBA00022692"/>
    </source>
</evidence>
<keyword evidence="5 7" id="KW-0472">Membrane</keyword>
<keyword evidence="3 7" id="KW-0812">Transmembrane</keyword>
<evidence type="ECO:0000256" key="1">
    <source>
        <dbReference type="ARBA" id="ARBA00004651"/>
    </source>
</evidence>
<feature type="transmembrane region" description="Helical" evidence="7">
    <location>
        <begin position="361"/>
        <end position="386"/>
    </location>
</feature>
<proteinExistence type="predicted"/>
<dbReference type="InterPro" id="IPR011701">
    <property type="entry name" value="MFS"/>
</dbReference>
<keyword evidence="2" id="KW-1003">Cell membrane</keyword>
<evidence type="ECO:0000313" key="9">
    <source>
        <dbReference type="Proteomes" id="UP000317484"/>
    </source>
</evidence>
<dbReference type="InterPro" id="IPR036259">
    <property type="entry name" value="MFS_trans_sf"/>
</dbReference>
<name>A0A521CTK8_9ACTN</name>
<dbReference type="Proteomes" id="UP000317484">
    <property type="component" value="Unassembled WGS sequence"/>
</dbReference>
<evidence type="ECO:0000256" key="7">
    <source>
        <dbReference type="SAM" id="Phobius"/>
    </source>
</evidence>
<evidence type="ECO:0000256" key="6">
    <source>
        <dbReference type="SAM" id="MobiDB-lite"/>
    </source>
</evidence>
<feature type="compositionally biased region" description="Basic and acidic residues" evidence="6">
    <location>
        <begin position="17"/>
        <end position="28"/>
    </location>
</feature>
<evidence type="ECO:0000313" key="8">
    <source>
        <dbReference type="EMBL" id="SMO62772.1"/>
    </source>
</evidence>
<feature type="transmembrane region" description="Helical" evidence="7">
    <location>
        <begin position="398"/>
        <end position="417"/>
    </location>
</feature>
<dbReference type="RefSeq" id="WP_246065874.1">
    <property type="nucleotide sequence ID" value="NZ_FXTJ01000002.1"/>
</dbReference>
<feature type="region of interest" description="Disordered" evidence="6">
    <location>
        <begin position="334"/>
        <end position="353"/>
    </location>
</feature>
<dbReference type="GO" id="GO:0022857">
    <property type="term" value="F:transmembrane transporter activity"/>
    <property type="evidence" value="ECO:0007669"/>
    <property type="project" value="InterPro"/>
</dbReference>
<comment type="subcellular location">
    <subcellularLocation>
        <location evidence="1">Cell membrane</location>
        <topology evidence="1">Multi-pass membrane protein</topology>
    </subcellularLocation>
</comment>
<dbReference type="EMBL" id="FXTJ01000002">
    <property type="protein sequence ID" value="SMO62772.1"/>
    <property type="molecule type" value="Genomic_DNA"/>
</dbReference>
<sequence>MPSSRPPGSRRGPLRRSRQEPDSPDRVDTAPLEIPPPGTQPQAAAPPPYPAYGAPPPGYGPPYPAYGPPPGYGPTTVPAPRALPPGYAPPPVPPPAAPAPETPPPDGAAQPRVTVTRVAVARTRELTGATVARVRAASRADGAAESGLTHLLWVNAVHMAGDAMIAVSLAGTLFFAAASDAQRGNVALYLLVTMAPFAVVAPVIGPLLDRLQRGRRWALGAAALGRAVLALVMAAHQDDWWLYPAALGVLVLSKAHNVLRAAVVPRVLPGAMSLTSANARLSVFGLVTAGVFGAIGAGLAWAFGFAPLLWVTAVVFLVAAVLAVRLPRHVDVPTGEQPADVLSTGPVPATGRRRRPVNPHVVLALRANAALRGLGGFLTIFSAFFVQATVEGGWEATLALGAIAGAAGAGSVLGTGIGSRLHAADPDRMVVWAAGAAAAVTVLAAVFFGLATAAVVAGVSAVANALGKVALDAIIQREVPESLRASAFARSETVLQLAWVFGGAVGIALPPIGWLGFTVAAALLVLAVGLLLWTPRRRRWAPVDPAAPTVPGTYAVPDAAVPDAPTVPEAPRP</sequence>
<dbReference type="SUPFAM" id="SSF81995">
    <property type="entry name" value="beta-sandwich domain of Sec23/24"/>
    <property type="match status" value="1"/>
</dbReference>